<evidence type="ECO:0000259" key="3">
    <source>
        <dbReference type="Pfam" id="PF25564"/>
    </source>
</evidence>
<feature type="domain" description="DUF7933" evidence="3">
    <location>
        <begin position="356"/>
        <end position="478"/>
    </location>
</feature>
<name>A0ABW0M3A3_9BURK</name>
<dbReference type="SUPFAM" id="SSF117074">
    <property type="entry name" value="Hypothetical protein PA1324"/>
    <property type="match status" value="1"/>
</dbReference>
<dbReference type="InterPro" id="IPR051172">
    <property type="entry name" value="Chlamydia_OmcB"/>
</dbReference>
<evidence type="ECO:0000313" key="4">
    <source>
        <dbReference type="EMBL" id="MFC5472503.1"/>
    </source>
</evidence>
<dbReference type="PANTHER" id="PTHR34819:SF3">
    <property type="entry name" value="CELL SURFACE PROTEIN"/>
    <property type="match status" value="1"/>
</dbReference>
<dbReference type="InterPro" id="IPR013783">
    <property type="entry name" value="Ig-like_fold"/>
</dbReference>
<proteinExistence type="predicted"/>
<organism evidence="4 5">
    <name type="scientific">Paraherbaspirillum soli</name>
    <dbReference type="NCBI Taxonomy" id="631222"/>
    <lineage>
        <taxon>Bacteria</taxon>
        <taxon>Pseudomonadati</taxon>
        <taxon>Pseudomonadota</taxon>
        <taxon>Betaproteobacteria</taxon>
        <taxon>Burkholderiales</taxon>
        <taxon>Oxalobacteraceae</taxon>
        <taxon>Paraherbaspirillum</taxon>
    </lineage>
</organism>
<feature type="compositionally biased region" description="Basic and acidic residues" evidence="1">
    <location>
        <begin position="1722"/>
        <end position="1733"/>
    </location>
</feature>
<dbReference type="Proteomes" id="UP001596045">
    <property type="component" value="Unassembled WGS sequence"/>
</dbReference>
<dbReference type="Gene3D" id="2.60.40.740">
    <property type="match status" value="1"/>
</dbReference>
<dbReference type="Pfam" id="PF01345">
    <property type="entry name" value="DUF11"/>
    <property type="match status" value="2"/>
</dbReference>
<keyword evidence="5" id="KW-1185">Reference proteome</keyword>
<dbReference type="Pfam" id="PF25564">
    <property type="entry name" value="DUF7933"/>
    <property type="match status" value="4"/>
</dbReference>
<dbReference type="InterPro" id="IPR001434">
    <property type="entry name" value="OmcB-like_DUF11"/>
</dbReference>
<protein>
    <recommendedName>
        <fullName evidence="6">DUF11 domain-containing protein</fullName>
    </recommendedName>
</protein>
<dbReference type="RefSeq" id="WP_378994007.1">
    <property type="nucleotide sequence ID" value="NZ_JBHSMT010000004.1"/>
</dbReference>
<dbReference type="PANTHER" id="PTHR34819">
    <property type="entry name" value="LARGE CYSTEINE-RICH PERIPLASMIC PROTEIN OMCB"/>
    <property type="match status" value="1"/>
</dbReference>
<reference evidence="5" key="1">
    <citation type="journal article" date="2019" name="Int. J. Syst. Evol. Microbiol.">
        <title>The Global Catalogue of Microorganisms (GCM) 10K type strain sequencing project: providing services to taxonomists for standard genome sequencing and annotation.</title>
        <authorList>
            <consortium name="The Broad Institute Genomics Platform"/>
            <consortium name="The Broad Institute Genome Sequencing Center for Infectious Disease"/>
            <person name="Wu L."/>
            <person name="Ma J."/>
        </authorList>
    </citation>
    <scope>NUCLEOTIDE SEQUENCE [LARGE SCALE GENOMIC DNA]</scope>
    <source>
        <strain evidence="5">JCM 17066</strain>
    </source>
</reference>
<feature type="domain" description="DUF11" evidence="2">
    <location>
        <begin position="1419"/>
        <end position="1537"/>
    </location>
</feature>
<dbReference type="EMBL" id="JBHSMT010000004">
    <property type="protein sequence ID" value="MFC5472503.1"/>
    <property type="molecule type" value="Genomic_DNA"/>
</dbReference>
<dbReference type="Gene3D" id="2.60.40.10">
    <property type="entry name" value="Immunoglobulins"/>
    <property type="match status" value="1"/>
</dbReference>
<dbReference type="InterPro" id="IPR047589">
    <property type="entry name" value="DUF11_rpt"/>
</dbReference>
<feature type="region of interest" description="Disordered" evidence="1">
    <location>
        <begin position="1722"/>
        <end position="1748"/>
    </location>
</feature>
<accession>A0ABW0M3A3</accession>
<gene>
    <name evidence="4" type="ORF">ACFPM8_00880</name>
</gene>
<comment type="caution">
    <text evidence="4">The sequence shown here is derived from an EMBL/GenBank/DDBJ whole genome shotgun (WGS) entry which is preliminary data.</text>
</comment>
<feature type="domain" description="DUF11" evidence="2">
    <location>
        <begin position="1132"/>
        <end position="1238"/>
    </location>
</feature>
<feature type="domain" description="DUF7933" evidence="3">
    <location>
        <begin position="218"/>
        <end position="331"/>
    </location>
</feature>
<evidence type="ECO:0000313" key="5">
    <source>
        <dbReference type="Proteomes" id="UP001596045"/>
    </source>
</evidence>
<evidence type="ECO:0008006" key="6">
    <source>
        <dbReference type="Google" id="ProtNLM"/>
    </source>
</evidence>
<dbReference type="InterPro" id="IPR057693">
    <property type="entry name" value="DUF7933"/>
</dbReference>
<feature type="domain" description="DUF7933" evidence="3">
    <location>
        <begin position="82"/>
        <end position="206"/>
    </location>
</feature>
<evidence type="ECO:0000259" key="2">
    <source>
        <dbReference type="Pfam" id="PF01345"/>
    </source>
</evidence>
<dbReference type="NCBIfam" id="TIGR01451">
    <property type="entry name" value="B_ant_repeat"/>
    <property type="match status" value="1"/>
</dbReference>
<evidence type="ECO:0000256" key="1">
    <source>
        <dbReference type="SAM" id="MobiDB-lite"/>
    </source>
</evidence>
<sequence>MRNVYGRRIAQQVLPAIPVKVGRLDEYSVATQEQQVFRGEVEADRRHRRNTSNTGVLSRTRAILGALSLLFCAAASAQSIGVNKSFNPVQIQDRTPFNVSRLNVTVTNNVGGKTLTNLNLTDNLPAGVVIAPNPNVSNACGATVAATAGASSLTIHGGQVNFGDVCQFQVDVVSTTASIYTNTIPAGAPLANGEVVPQAASASLTVIRMDSNLPKATAKTFSPNALVSGQTAQMTITLRNDNILPLPHTNLRDNLPAGMTIASPANASTDCSGGSLNATPGASQLSLSGTTIPPGATCTVTAAVVGVASGASTVNLQNNINPGDLTSLNGDVTPPLSNAGTTTGTLAVTPVPTQLLTKAFSTGSPYVGQAFSMTWTLYNNTVTPWSNLAVSDLLPAGLQVYATAPAASTTCPGGAVTAPGGNAVQLSGASLAVGRSCTVTIKVVAPTGSNGQVLTNTIPANSMTSNGTPLTHSAASASVTLVAPGPGTGPGLSSVDKNYVQLIPESALDPAGALPAGHFPATVTGGLIDMTIRLNKSVPSGGVDVDLTPLHIDDDWSASAPNLRFVSTVSNQCGGTLTTPAGGQSLSLDNGVIAQGAGSCTIRVRLRADTNLGPPPLGTPQRNSATACVGNGVCLPAGSRTGTADGLVIGSPPLSPAKSFSPATIPLNGTSRASITIQNPASATRYNVQAVDALPPALKFAAPLNAAVSCTNNPGVTPTFQVNGKTLTLMAAHINGFSNSATPPQCTIAFDVVADSAASPGSTATNSILANGVTATDVGGVPDPTATNVRPADANLTFSDPLAGPQVSKGFSPIVVFKKNGNGPINNNVQGTGIGELSTLTLQIINPNPGGANNLSGLSLTDNLPAGVVLAPVPNASTVSCGGAAAVAATAGGTSVAISNATVTPGSSCVIKVDVVGSAQGNQVNQVPAGAVHTAQGVSNALPASATLTVLATTPIAALYKDVVKTGSAASIQGQPVAAGDSLTYVMKLSNPGYLNLSLKDDVKLVQDVIPVGATFVSATGGDFNGSLSGNKVVWDFAGSSRVLARGEAVTLMLNVKVSNTVNAPLVNVASTPNIANCGPYDSAACSFSPPAAACQLPADPLHPSAAELANPAICHPVVNPIASAASLKLVKSHSGKLTVGQVGVYTLTISNTGATASKDLIHISDLLPDGMSLIAANPIVSSNGSISNLAVKGQLVTFDFTPAAAITAGSSAVLTLSVNISAAASGNLTNFASISGRDDLVRLTPGVACNDANYCSKDPAVIDDVPLLSLTKTGPATLTLGGSAEYTLTVKNIGNAATSGALQLIEKLPPGLSLNGAISSKDGRVANLVSSGTVQGGLTLKFDFMPSAALPAASGAVSMTVPVQVAASMPVGAATNYASVGGGGDLQSSGVPMAPGSDCSDPHCASAASTIVAPNALLSVVKTVNKHEAELGDMLTYSVTVTNIGNSTVTQPSIVDRLPAGFRLIANSSRVSGATLVRLDGAPGPLLTYALDLINPGASVTLTYRVRLGVGAMQGDGINRVTATCPRNGNPNCANEARAKVHVVGGVFTTDACVVGMIFVDCNGNQVKDSEELGIPGVHLYLENGTYLISDVEGKYSFCGLSPKTHVLKVDQTTLPRGSRLVSSSNRNAGDAGSLFLDLKNGELQRADFIEGSCSNPVLEQVKARRAQGEITGPQTEKKRGAALKFEGKAPDYPQQGTDSANQTIVKPRIEHDVDISRDLRRIPETISERDTPLQQLEINQGGRHAQ</sequence>
<feature type="domain" description="DUF7933" evidence="3">
    <location>
        <begin position="834"/>
        <end position="950"/>
    </location>
</feature>